<accession>A0A0F9RBI8</accession>
<evidence type="ECO:0000313" key="1">
    <source>
        <dbReference type="EMBL" id="KKN46767.1"/>
    </source>
</evidence>
<protein>
    <submittedName>
        <fullName evidence="1">Uncharacterized protein</fullName>
    </submittedName>
</protein>
<proteinExistence type="predicted"/>
<dbReference type="EMBL" id="LAZR01001312">
    <property type="protein sequence ID" value="KKN46767.1"/>
    <property type="molecule type" value="Genomic_DNA"/>
</dbReference>
<comment type="caution">
    <text evidence="1">The sequence shown here is derived from an EMBL/GenBank/DDBJ whole genome shotgun (WGS) entry which is preliminary data.</text>
</comment>
<reference evidence="1" key="1">
    <citation type="journal article" date="2015" name="Nature">
        <title>Complex archaea that bridge the gap between prokaryotes and eukaryotes.</title>
        <authorList>
            <person name="Spang A."/>
            <person name="Saw J.H."/>
            <person name="Jorgensen S.L."/>
            <person name="Zaremba-Niedzwiedzka K."/>
            <person name="Martijn J."/>
            <person name="Lind A.E."/>
            <person name="van Eijk R."/>
            <person name="Schleper C."/>
            <person name="Guy L."/>
            <person name="Ettema T.J."/>
        </authorList>
    </citation>
    <scope>NUCLEOTIDE SEQUENCE</scope>
</reference>
<organism evidence="1">
    <name type="scientific">marine sediment metagenome</name>
    <dbReference type="NCBI Taxonomy" id="412755"/>
    <lineage>
        <taxon>unclassified sequences</taxon>
        <taxon>metagenomes</taxon>
        <taxon>ecological metagenomes</taxon>
    </lineage>
</organism>
<name>A0A0F9RBI8_9ZZZZ</name>
<gene>
    <name evidence="1" type="ORF">LCGC14_0669470</name>
</gene>
<sequence>MTDNLKKEELLDWIDTWIKNCLKTCIEINCIEGIEQCRQACKQIKEMIQKEAERDEIEASYTDIVIDLYDQLEQKKSRVDESFVKAYVKMIKEDPHQCTRENLIGMLREAGVEVIID</sequence>
<dbReference type="AlphaFoldDB" id="A0A0F9RBI8"/>